<comment type="caution">
    <text evidence="1">The sequence shown here is derived from an EMBL/GenBank/DDBJ whole genome shotgun (WGS) entry which is preliminary data.</text>
</comment>
<dbReference type="Proteomes" id="UP001321760">
    <property type="component" value="Unassembled WGS sequence"/>
</dbReference>
<dbReference type="AlphaFoldDB" id="A0AAV9G5H4"/>
<sequence>MSDITTSITALVDSLPSEKSAPAALTLGNALILIAEMTARTPPHEARMAADLLKRAAADMANHMCAAQPERRSGDTNINSYLGMGQLLGNHQEEVLKFSREGAWALMDYATAKSDIGKALALTPVEMTPGVAAEVVRAAHGIVDGIADAPDGLKRVVAGEYIACVRRACEGVADGAVEGLRGGKGVVSGMDVGGCVGERTGVSYEPVRRWNPNSWPLPVWKG</sequence>
<accession>A0AAV9G5H4</accession>
<organism evidence="1 2">
    <name type="scientific">Podospora aff. communis PSN243</name>
    <dbReference type="NCBI Taxonomy" id="3040156"/>
    <lineage>
        <taxon>Eukaryota</taxon>
        <taxon>Fungi</taxon>
        <taxon>Dikarya</taxon>
        <taxon>Ascomycota</taxon>
        <taxon>Pezizomycotina</taxon>
        <taxon>Sordariomycetes</taxon>
        <taxon>Sordariomycetidae</taxon>
        <taxon>Sordariales</taxon>
        <taxon>Podosporaceae</taxon>
        <taxon>Podospora</taxon>
    </lineage>
</organism>
<dbReference type="EMBL" id="MU865994">
    <property type="protein sequence ID" value="KAK4443354.1"/>
    <property type="molecule type" value="Genomic_DNA"/>
</dbReference>
<reference evidence="1" key="2">
    <citation type="submission" date="2023-05" db="EMBL/GenBank/DDBJ databases">
        <authorList>
            <consortium name="Lawrence Berkeley National Laboratory"/>
            <person name="Steindorff A."/>
            <person name="Hensen N."/>
            <person name="Bonometti L."/>
            <person name="Westerberg I."/>
            <person name="Brannstrom I.O."/>
            <person name="Guillou S."/>
            <person name="Cros-Aarteil S."/>
            <person name="Calhoun S."/>
            <person name="Haridas S."/>
            <person name="Kuo A."/>
            <person name="Mondo S."/>
            <person name="Pangilinan J."/>
            <person name="Riley R."/>
            <person name="Labutti K."/>
            <person name="Andreopoulos B."/>
            <person name="Lipzen A."/>
            <person name="Chen C."/>
            <person name="Yanf M."/>
            <person name="Daum C."/>
            <person name="Ng V."/>
            <person name="Clum A."/>
            <person name="Ohm R."/>
            <person name="Martin F."/>
            <person name="Silar P."/>
            <person name="Natvig D."/>
            <person name="Lalanne C."/>
            <person name="Gautier V."/>
            <person name="Ament-Velasquez S.L."/>
            <person name="Kruys A."/>
            <person name="Hutchinson M.I."/>
            <person name="Powell A.J."/>
            <person name="Barry K."/>
            <person name="Miller A.N."/>
            <person name="Grigoriev I.V."/>
            <person name="Debuchy R."/>
            <person name="Gladieux P."/>
            <person name="Thoren M.H."/>
            <person name="Johannesson H."/>
        </authorList>
    </citation>
    <scope>NUCLEOTIDE SEQUENCE</scope>
    <source>
        <strain evidence="1">PSN243</strain>
    </source>
</reference>
<evidence type="ECO:0000313" key="2">
    <source>
        <dbReference type="Proteomes" id="UP001321760"/>
    </source>
</evidence>
<evidence type="ECO:0000313" key="1">
    <source>
        <dbReference type="EMBL" id="KAK4443354.1"/>
    </source>
</evidence>
<name>A0AAV9G5H4_9PEZI</name>
<protein>
    <submittedName>
        <fullName evidence="1">Uncharacterized protein</fullName>
    </submittedName>
</protein>
<proteinExistence type="predicted"/>
<keyword evidence="2" id="KW-1185">Reference proteome</keyword>
<gene>
    <name evidence="1" type="ORF">QBC34DRAFT_386323</name>
</gene>
<reference evidence="1" key="1">
    <citation type="journal article" date="2023" name="Mol. Phylogenet. Evol.">
        <title>Genome-scale phylogeny and comparative genomics of the fungal order Sordariales.</title>
        <authorList>
            <person name="Hensen N."/>
            <person name="Bonometti L."/>
            <person name="Westerberg I."/>
            <person name="Brannstrom I.O."/>
            <person name="Guillou S."/>
            <person name="Cros-Aarteil S."/>
            <person name="Calhoun S."/>
            <person name="Haridas S."/>
            <person name="Kuo A."/>
            <person name="Mondo S."/>
            <person name="Pangilinan J."/>
            <person name="Riley R."/>
            <person name="LaButti K."/>
            <person name="Andreopoulos B."/>
            <person name="Lipzen A."/>
            <person name="Chen C."/>
            <person name="Yan M."/>
            <person name="Daum C."/>
            <person name="Ng V."/>
            <person name="Clum A."/>
            <person name="Steindorff A."/>
            <person name="Ohm R.A."/>
            <person name="Martin F."/>
            <person name="Silar P."/>
            <person name="Natvig D.O."/>
            <person name="Lalanne C."/>
            <person name="Gautier V."/>
            <person name="Ament-Velasquez S.L."/>
            <person name="Kruys A."/>
            <person name="Hutchinson M.I."/>
            <person name="Powell A.J."/>
            <person name="Barry K."/>
            <person name="Miller A.N."/>
            <person name="Grigoriev I.V."/>
            <person name="Debuchy R."/>
            <person name="Gladieux P."/>
            <person name="Hiltunen Thoren M."/>
            <person name="Johannesson H."/>
        </authorList>
    </citation>
    <scope>NUCLEOTIDE SEQUENCE</scope>
    <source>
        <strain evidence="1">PSN243</strain>
    </source>
</reference>